<dbReference type="STRING" id="444597.BST26_09550"/>
<dbReference type="Pfam" id="PF08817">
    <property type="entry name" value="YukD"/>
    <property type="match status" value="1"/>
</dbReference>
<evidence type="ECO:0000313" key="8">
    <source>
        <dbReference type="EMBL" id="ORA70921.1"/>
    </source>
</evidence>
<dbReference type="NCBIfam" id="TIGR03920">
    <property type="entry name" value="T7SS_EccD"/>
    <property type="match status" value="1"/>
</dbReference>
<feature type="domain" description="EccD-like transmembrane" evidence="7">
    <location>
        <begin position="136"/>
        <end position="471"/>
    </location>
</feature>
<keyword evidence="6" id="KW-0472">Membrane</keyword>
<evidence type="ECO:0000256" key="6">
    <source>
        <dbReference type="ARBA" id="ARBA00023136"/>
    </source>
</evidence>
<dbReference type="PIRSF" id="PIRSF017804">
    <property type="entry name" value="Secretion_EccD1"/>
    <property type="match status" value="1"/>
</dbReference>
<dbReference type="Pfam" id="PF19053">
    <property type="entry name" value="EccD"/>
    <property type="match status" value="1"/>
</dbReference>
<evidence type="ECO:0000259" key="7">
    <source>
        <dbReference type="Pfam" id="PF19053"/>
    </source>
</evidence>
<dbReference type="OrthoDB" id="4764676at2"/>
<dbReference type="Gene3D" id="3.10.20.90">
    <property type="entry name" value="Phosphatidylinositol 3-kinase Catalytic Subunit, Chain A, domain 1"/>
    <property type="match status" value="1"/>
</dbReference>
<evidence type="ECO:0000313" key="9">
    <source>
        <dbReference type="Proteomes" id="UP000192801"/>
    </source>
</evidence>
<evidence type="ECO:0000256" key="1">
    <source>
        <dbReference type="ARBA" id="ARBA00004651"/>
    </source>
</evidence>
<accession>A0A1X0DEV6</accession>
<dbReference type="EMBL" id="MVHS01000017">
    <property type="protein sequence ID" value="ORA70921.1"/>
    <property type="molecule type" value="Genomic_DNA"/>
</dbReference>
<organism evidence="8 9">
    <name type="scientific">Mycolicibacterium insubricum</name>
    <dbReference type="NCBI Taxonomy" id="444597"/>
    <lineage>
        <taxon>Bacteria</taxon>
        <taxon>Bacillati</taxon>
        <taxon>Actinomycetota</taxon>
        <taxon>Actinomycetes</taxon>
        <taxon>Mycobacteriales</taxon>
        <taxon>Mycobacteriaceae</taxon>
        <taxon>Mycolicibacterium</taxon>
    </lineage>
</organism>
<reference evidence="8 9" key="1">
    <citation type="submission" date="2016-12" db="EMBL/GenBank/DDBJ databases">
        <title>The new phylogeny of genus Mycobacterium.</title>
        <authorList>
            <person name="Tortoli E."/>
            <person name="Trovato A."/>
            <person name="Cirillo D.M."/>
        </authorList>
    </citation>
    <scope>NUCLEOTIDE SEQUENCE [LARGE SCALE GENOMIC DNA]</scope>
    <source>
        <strain evidence="8 9">DSM 45130</strain>
    </source>
</reference>
<evidence type="ECO:0000256" key="4">
    <source>
        <dbReference type="ARBA" id="ARBA00022692"/>
    </source>
</evidence>
<keyword evidence="4" id="KW-0812">Transmembrane</keyword>
<keyword evidence="9" id="KW-1185">Reference proteome</keyword>
<dbReference type="AlphaFoldDB" id="A0A1X0DEV6"/>
<comment type="similarity">
    <text evidence="2">Belongs to the EccD/Snm4 family.</text>
</comment>
<dbReference type="Proteomes" id="UP000192801">
    <property type="component" value="Unassembled WGS sequence"/>
</dbReference>
<proteinExistence type="inferred from homology"/>
<dbReference type="InterPro" id="IPR024962">
    <property type="entry name" value="YukD-like"/>
</dbReference>
<evidence type="ECO:0000256" key="2">
    <source>
        <dbReference type="ARBA" id="ARBA00006162"/>
    </source>
</evidence>
<comment type="caution">
    <text evidence="8">The sequence shown here is derived from an EMBL/GenBank/DDBJ whole genome shotgun (WGS) entry which is preliminary data.</text>
</comment>
<dbReference type="RefSeq" id="WP_083030538.1">
    <property type="nucleotide sequence ID" value="NZ_AP022618.1"/>
</dbReference>
<sequence length="474" mass="47880">MTVTQENPAAAGPVLPIVRVAVLAERRIVEMALPTEVPLREILPAVVRLVHADADAEAEAAEPGAGGRRLSLAPIGGAPYSLDASLDTVGVVDGDLLALTPTPTGPAAPGVVEDVADAAVIFSAARLRGWGLADIRRLAHTAVVITLLAATGLAVAHRLAVGGLLGLYALGGLAAVAVVAALWWRGRADELSVAALVPVGAVFTLAVPGSFGAPQVMLGAAGVTAWALLNIFLGTYARSVFTAVTAVGIAVAVVAGIAELWPALPLATLGAALMLAALLLIVQAAPLSALWARLPLPVIPAPGDPVPSAPEAGVLADLPRRVRLADAHQSGFVVAAVVLSVLGSVAVVAPGAGVSPWAWYLIGATAAASMLRARVWDSANCKRALLAQPVLLGLSLIVMFAVNGNFAGAGWTLLGLAVLTLGVVIVAANPGLAEPDAYSIPMRRVVGLCSAGLDASLIPVMAYLVGIFAWVLNR</sequence>
<dbReference type="GO" id="GO:0005886">
    <property type="term" value="C:plasma membrane"/>
    <property type="evidence" value="ECO:0007669"/>
    <property type="project" value="UniProtKB-SubCell"/>
</dbReference>
<dbReference type="InterPro" id="IPR044049">
    <property type="entry name" value="EccD_transm"/>
</dbReference>
<name>A0A1X0DEV6_9MYCO</name>
<gene>
    <name evidence="8" type="ORF">BST26_09550</name>
</gene>
<evidence type="ECO:0000256" key="3">
    <source>
        <dbReference type="ARBA" id="ARBA00022475"/>
    </source>
</evidence>
<comment type="subcellular location">
    <subcellularLocation>
        <location evidence="1">Cell membrane</location>
        <topology evidence="1">Multi-pass membrane protein</topology>
    </subcellularLocation>
</comment>
<protein>
    <submittedName>
        <fullName evidence="8">Type VII secretion integral membrane protein EccD</fullName>
    </submittedName>
</protein>
<evidence type="ECO:0000256" key="5">
    <source>
        <dbReference type="ARBA" id="ARBA00022989"/>
    </source>
</evidence>
<dbReference type="InterPro" id="IPR006707">
    <property type="entry name" value="T7SS_EccD"/>
</dbReference>
<keyword evidence="3" id="KW-1003">Cell membrane</keyword>
<keyword evidence="5" id="KW-1133">Transmembrane helix</keyword>